<dbReference type="STRING" id="568872.GA0070624_3185"/>
<dbReference type="SUPFAM" id="SSF102405">
    <property type="entry name" value="MCP/YpsA-like"/>
    <property type="match status" value="1"/>
</dbReference>
<dbReference type="Pfam" id="PF02481">
    <property type="entry name" value="DNA_processg_A"/>
    <property type="match status" value="1"/>
</dbReference>
<evidence type="ECO:0000256" key="1">
    <source>
        <dbReference type="ARBA" id="ARBA00006525"/>
    </source>
</evidence>
<feature type="domain" description="Smf/DprA SLOG" evidence="3">
    <location>
        <begin position="80"/>
        <end position="289"/>
    </location>
</feature>
<keyword evidence="5" id="KW-1185">Reference proteome</keyword>
<evidence type="ECO:0000313" key="5">
    <source>
        <dbReference type="Proteomes" id="UP000199413"/>
    </source>
</evidence>
<dbReference type="PANTHER" id="PTHR43022:SF1">
    <property type="entry name" value="PROTEIN SMF"/>
    <property type="match status" value="1"/>
</dbReference>
<dbReference type="GO" id="GO:0009294">
    <property type="term" value="P:DNA-mediated transformation"/>
    <property type="evidence" value="ECO:0007669"/>
    <property type="project" value="InterPro"/>
</dbReference>
<dbReference type="AlphaFoldDB" id="A0A1C6S8M3"/>
<proteinExistence type="inferred from homology"/>
<accession>A0A1C6S8M3</accession>
<dbReference type="RefSeq" id="WP_091341853.1">
    <property type="nucleotide sequence ID" value="NZ_FMHV01000002.1"/>
</dbReference>
<protein>
    <submittedName>
        <fullName evidence="4">DNA processing protein</fullName>
    </submittedName>
</protein>
<dbReference type="EMBL" id="FMHV01000002">
    <property type="protein sequence ID" value="SCL25828.1"/>
    <property type="molecule type" value="Genomic_DNA"/>
</dbReference>
<dbReference type="InterPro" id="IPR003488">
    <property type="entry name" value="DprA"/>
</dbReference>
<dbReference type="OrthoDB" id="9785707at2"/>
<evidence type="ECO:0000313" key="4">
    <source>
        <dbReference type="EMBL" id="SCL25828.1"/>
    </source>
</evidence>
<evidence type="ECO:0000256" key="2">
    <source>
        <dbReference type="SAM" id="MobiDB-lite"/>
    </source>
</evidence>
<feature type="region of interest" description="Disordered" evidence="2">
    <location>
        <begin position="290"/>
        <end position="311"/>
    </location>
</feature>
<dbReference type="Proteomes" id="UP000199413">
    <property type="component" value="Unassembled WGS sequence"/>
</dbReference>
<gene>
    <name evidence="4" type="ORF">GA0070624_3185</name>
</gene>
<dbReference type="Gene3D" id="3.40.50.450">
    <property type="match status" value="1"/>
</dbReference>
<evidence type="ECO:0000259" key="3">
    <source>
        <dbReference type="Pfam" id="PF02481"/>
    </source>
</evidence>
<sequence length="311" mass="32437">MDTYSDERSARAKLGWLCEPGDSRLRKLLAEHGPVETFDMLSVRGVPFVPRSEIRQLPASRLWAEAAVAVEEAQRGAGRVVIPTDPDWPTGLRDLDGGEPVCLWARGPAPIPRQAASVTIVGSRASSNYGNHVAADLAAQLAGRGWTVVSSGALGIDGAVLRAALAVSGDAVAVLPCGLNQLHPHQHRGLFERLAGDGLLLSAWPPGARPHLQRAAANQMLLAALTAGTVVVEASLRSRALQVVRQAVDVGRVGMVVPGPVTSAVSAGCHELLRTDPRVRPVAHVDHVLADLTPHPGSEPDEGGGAGDGDA</sequence>
<dbReference type="PANTHER" id="PTHR43022">
    <property type="entry name" value="PROTEIN SMF"/>
    <property type="match status" value="1"/>
</dbReference>
<organism evidence="4 5">
    <name type="scientific">Micromonospora rhizosphaerae</name>
    <dbReference type="NCBI Taxonomy" id="568872"/>
    <lineage>
        <taxon>Bacteria</taxon>
        <taxon>Bacillati</taxon>
        <taxon>Actinomycetota</taxon>
        <taxon>Actinomycetes</taxon>
        <taxon>Micromonosporales</taxon>
        <taxon>Micromonosporaceae</taxon>
        <taxon>Micromonospora</taxon>
    </lineage>
</organism>
<dbReference type="InterPro" id="IPR057666">
    <property type="entry name" value="DrpA_SLOG"/>
</dbReference>
<reference evidence="5" key="1">
    <citation type="submission" date="2016-06" db="EMBL/GenBank/DDBJ databases">
        <authorList>
            <person name="Varghese N."/>
            <person name="Submissions Spin"/>
        </authorList>
    </citation>
    <scope>NUCLEOTIDE SEQUENCE [LARGE SCALE GENOMIC DNA]</scope>
    <source>
        <strain evidence="5">DSM 45431</strain>
    </source>
</reference>
<name>A0A1C6S8M3_9ACTN</name>
<comment type="similarity">
    <text evidence="1">Belongs to the DprA/Smf family.</text>
</comment>